<dbReference type="Proteomes" id="UP000218231">
    <property type="component" value="Unassembled WGS sequence"/>
</dbReference>
<gene>
    <name evidence="1" type="ORF">WR25_12719</name>
</gene>
<proteinExistence type="predicted"/>
<comment type="caution">
    <text evidence="1">The sequence shown here is derived from an EMBL/GenBank/DDBJ whole genome shotgun (WGS) entry which is preliminary data.</text>
</comment>
<keyword evidence="2" id="KW-1185">Reference proteome</keyword>
<sequence length="196" mass="22348">MPSYETYRAHMAEAHPDRPVMSKSAFFRDRQQARITWAGSEGNSPDCASVGRRVLRVERHRQFPEQHRQLGLLVVVQRAEHAADQLLPQRFGLAQHAPARFGDRDMLDATIVGMRSPDDEAVALQPVDRLGYRARRLIEEIRDVRRAGWAAPVEEQQQFRACQRCTLLREAFVHHPVHAQEQAEQVGGEVFGACHI</sequence>
<dbReference type="AlphaFoldDB" id="A0A2A2K9T0"/>
<dbReference type="Pfam" id="PF04328">
    <property type="entry name" value="Sel_put"/>
    <property type="match status" value="1"/>
</dbReference>
<name>A0A2A2K9T0_9BILA</name>
<evidence type="ECO:0000313" key="1">
    <source>
        <dbReference type="EMBL" id="PAV70559.1"/>
    </source>
</evidence>
<dbReference type="InterPro" id="IPR007423">
    <property type="entry name" value="Sel_put"/>
</dbReference>
<protein>
    <submittedName>
        <fullName evidence="1">Uncharacterized protein</fullName>
    </submittedName>
</protein>
<evidence type="ECO:0000313" key="2">
    <source>
        <dbReference type="Proteomes" id="UP000218231"/>
    </source>
</evidence>
<reference evidence="1 2" key="1">
    <citation type="journal article" date="2017" name="Curr. Biol.">
        <title>Genome architecture and evolution of a unichromosomal asexual nematode.</title>
        <authorList>
            <person name="Fradin H."/>
            <person name="Zegar C."/>
            <person name="Gutwein M."/>
            <person name="Lucas J."/>
            <person name="Kovtun M."/>
            <person name="Corcoran D."/>
            <person name="Baugh L.R."/>
            <person name="Kiontke K."/>
            <person name="Gunsalus K."/>
            <person name="Fitch D.H."/>
            <person name="Piano F."/>
        </authorList>
    </citation>
    <scope>NUCLEOTIDE SEQUENCE [LARGE SCALE GENOMIC DNA]</scope>
    <source>
        <strain evidence="1">PF1309</strain>
    </source>
</reference>
<accession>A0A2A2K9T0</accession>
<dbReference type="EMBL" id="LIAE01009255">
    <property type="protein sequence ID" value="PAV70559.1"/>
    <property type="molecule type" value="Genomic_DNA"/>
</dbReference>
<organism evidence="1 2">
    <name type="scientific">Diploscapter pachys</name>
    <dbReference type="NCBI Taxonomy" id="2018661"/>
    <lineage>
        <taxon>Eukaryota</taxon>
        <taxon>Metazoa</taxon>
        <taxon>Ecdysozoa</taxon>
        <taxon>Nematoda</taxon>
        <taxon>Chromadorea</taxon>
        <taxon>Rhabditida</taxon>
        <taxon>Rhabditina</taxon>
        <taxon>Rhabditomorpha</taxon>
        <taxon>Rhabditoidea</taxon>
        <taxon>Rhabditidae</taxon>
        <taxon>Diploscapter</taxon>
    </lineage>
</organism>